<evidence type="ECO:0000313" key="2">
    <source>
        <dbReference type="Proteomes" id="UP000828941"/>
    </source>
</evidence>
<name>A0ACB9P4A7_BAUVA</name>
<proteinExistence type="predicted"/>
<reference evidence="1 2" key="1">
    <citation type="journal article" date="2022" name="DNA Res.">
        <title>Chromosomal-level genome assembly of the orchid tree Bauhinia variegata (Leguminosae; Cercidoideae) supports the allotetraploid origin hypothesis of Bauhinia.</title>
        <authorList>
            <person name="Zhong Y."/>
            <person name="Chen Y."/>
            <person name="Zheng D."/>
            <person name="Pang J."/>
            <person name="Liu Y."/>
            <person name="Luo S."/>
            <person name="Meng S."/>
            <person name="Qian L."/>
            <person name="Wei D."/>
            <person name="Dai S."/>
            <person name="Zhou R."/>
        </authorList>
    </citation>
    <scope>NUCLEOTIDE SEQUENCE [LARGE SCALE GENOMIC DNA]</scope>
    <source>
        <strain evidence="1">BV-YZ2020</strain>
    </source>
</reference>
<sequence>MIISVCLDSSGLQLFAFAWTRVDACSDASVAPVPQEQISTSNLRVDRRIVGEPPTRTSSTDRNFRRFLSFSLSSRRRCSVIAVEQILPTPMVVCNAALGVLGFPEIDLFFYCFFIF</sequence>
<evidence type="ECO:0000313" key="1">
    <source>
        <dbReference type="EMBL" id="KAI4343417.1"/>
    </source>
</evidence>
<accession>A0ACB9P4A7</accession>
<gene>
    <name evidence="1" type="ORF">L6164_010767</name>
</gene>
<protein>
    <submittedName>
        <fullName evidence="1">Uncharacterized protein</fullName>
    </submittedName>
</protein>
<organism evidence="1 2">
    <name type="scientific">Bauhinia variegata</name>
    <name type="common">Purple orchid tree</name>
    <name type="synonym">Phanera variegata</name>
    <dbReference type="NCBI Taxonomy" id="167791"/>
    <lineage>
        <taxon>Eukaryota</taxon>
        <taxon>Viridiplantae</taxon>
        <taxon>Streptophyta</taxon>
        <taxon>Embryophyta</taxon>
        <taxon>Tracheophyta</taxon>
        <taxon>Spermatophyta</taxon>
        <taxon>Magnoliopsida</taxon>
        <taxon>eudicotyledons</taxon>
        <taxon>Gunneridae</taxon>
        <taxon>Pentapetalae</taxon>
        <taxon>rosids</taxon>
        <taxon>fabids</taxon>
        <taxon>Fabales</taxon>
        <taxon>Fabaceae</taxon>
        <taxon>Cercidoideae</taxon>
        <taxon>Cercideae</taxon>
        <taxon>Bauhiniinae</taxon>
        <taxon>Bauhinia</taxon>
    </lineage>
</organism>
<dbReference type="Proteomes" id="UP000828941">
    <property type="component" value="Chromosome 5"/>
</dbReference>
<dbReference type="EMBL" id="CM039430">
    <property type="protein sequence ID" value="KAI4343417.1"/>
    <property type="molecule type" value="Genomic_DNA"/>
</dbReference>
<comment type="caution">
    <text evidence="1">The sequence shown here is derived from an EMBL/GenBank/DDBJ whole genome shotgun (WGS) entry which is preliminary data.</text>
</comment>
<keyword evidence="2" id="KW-1185">Reference proteome</keyword>